<accession>A0A7D7R038</accession>
<dbReference type="Proteomes" id="UP000514716">
    <property type="component" value="Chromosome"/>
</dbReference>
<keyword evidence="2" id="KW-1185">Reference proteome</keyword>
<evidence type="ECO:0000313" key="1">
    <source>
        <dbReference type="EMBL" id="QMT17216.1"/>
    </source>
</evidence>
<evidence type="ECO:0008006" key="3">
    <source>
        <dbReference type="Google" id="ProtNLM"/>
    </source>
</evidence>
<organism evidence="1 2">
    <name type="scientific">Planococcus maritimus</name>
    <dbReference type="NCBI Taxonomy" id="192421"/>
    <lineage>
        <taxon>Bacteria</taxon>
        <taxon>Bacillati</taxon>
        <taxon>Bacillota</taxon>
        <taxon>Bacilli</taxon>
        <taxon>Bacillales</taxon>
        <taxon>Caryophanaceae</taxon>
        <taxon>Planococcus</taxon>
    </lineage>
</organism>
<sequence>MEEIKDIGTFSSKISERIWGHRFLASQRGPEYVLEFLNVLVGTEYSFNQTHYFRKKQENLRKFIFEGSKEGSKRDKAKLDLSFQEALKNKIKEENKIKDIQSFLRNLEVPLINNAGQLADRSWFAKSLYPLHESLLFFEVRVKNGDVSYERNFYARGGELYFLMIKGGLKNHPERKEYIETRFKELLNENKSIQKFVSGLNEIFEEKSEYRVSDKEFALEADGSTKETPVLPLKECQLYEGFSEELERILKLNIDIYEMFKFLTSLISFQLLQYMLYRASEIQQGEFFVDCLETEERPILKLSNESFVNNENLIKEKFDSEFNDFYTSFLQEKDVEKNLEVWSENQTVKNHPLLKKLGLSKLSEDRKKQILLVVKSCKNKKDLSIKLYPVVKDMVSDQLKKSKLNIIRTLAKDGGIGGYRAGTKYRYHFSDVFLQTLVYSNLEPKKQMEFSGFLELLYDRYGIVIGDRQAIKSSIYEKSGLNIKYFKNNENALRIKLKQNGLLTEYSDATAMITNPYNNR</sequence>
<reference evidence="1 2" key="1">
    <citation type="submission" date="2020-07" db="EMBL/GenBank/DDBJ databases">
        <title>Screening of a cold-adapted Planococcus bacterium producing protease in traditional shrimp paste and protease identification by genome sequencing.</title>
        <authorList>
            <person name="Gao R."/>
            <person name="Leng W."/>
            <person name="Chu Q."/>
            <person name="Wu X."/>
            <person name="Liu H."/>
            <person name="Li X."/>
        </authorList>
    </citation>
    <scope>NUCLEOTIDE SEQUENCE [LARGE SCALE GENOMIC DNA]</scope>
    <source>
        <strain evidence="1 2">XJ11</strain>
    </source>
</reference>
<protein>
    <recommendedName>
        <fullName evidence="3">DNA phosphorothioation-dependent restriction protein DptG</fullName>
    </recommendedName>
</protein>
<evidence type="ECO:0000313" key="2">
    <source>
        <dbReference type="Proteomes" id="UP000514716"/>
    </source>
</evidence>
<dbReference type="KEGG" id="pdec:H1Q58_14835"/>
<proteinExistence type="predicted"/>
<gene>
    <name evidence="1" type="ORF">H1Q58_14835</name>
</gene>
<dbReference type="RefSeq" id="WP_182091935.1">
    <property type="nucleotide sequence ID" value="NZ_CP059540.1"/>
</dbReference>
<name>A0A7D7R038_PLAMR</name>
<dbReference type="AlphaFoldDB" id="A0A7D7R038"/>
<dbReference type="EMBL" id="CP059540">
    <property type="protein sequence ID" value="QMT17216.1"/>
    <property type="molecule type" value="Genomic_DNA"/>
</dbReference>